<sequence>MTPNTTFFQRFPLDFWVCTVIFLAAAFLFADSRGYPDKAILFPSIMLVCMMGLSAYCMAASCIKRQKLLRAVAAGTRTLPAKTPIDRKAVCAFACMAAAYAFLTPYIGFGLASLIFIGAGTVFFGEKDKRAVVAVPLGTMLFVYGFFIYFLDVSIPFFPASFGS</sequence>
<gene>
    <name evidence="3" type="ORF">KL86DPRO_11046</name>
</gene>
<reference evidence="3" key="1">
    <citation type="submission" date="2016-04" db="EMBL/GenBank/DDBJ databases">
        <authorList>
            <person name="Evans L.H."/>
            <person name="Alamgir A."/>
            <person name="Owens N."/>
            <person name="Weber N.D."/>
            <person name="Virtaneva K."/>
            <person name="Barbian K."/>
            <person name="Babar A."/>
            <person name="Rosenke K."/>
        </authorList>
    </citation>
    <scope>NUCLEOTIDE SEQUENCE</scope>
    <source>
        <strain evidence="3">86</strain>
    </source>
</reference>
<keyword evidence="1" id="KW-1133">Transmembrane helix</keyword>
<feature type="transmembrane region" description="Helical" evidence="1">
    <location>
        <begin position="42"/>
        <end position="63"/>
    </location>
</feature>
<evidence type="ECO:0000259" key="2">
    <source>
        <dbReference type="Pfam" id="PF07331"/>
    </source>
</evidence>
<keyword evidence="1" id="KW-0812">Transmembrane</keyword>
<evidence type="ECO:0000256" key="1">
    <source>
        <dbReference type="SAM" id="Phobius"/>
    </source>
</evidence>
<dbReference type="InterPro" id="IPR009936">
    <property type="entry name" value="DUF1468"/>
</dbReference>
<dbReference type="EMBL" id="FLUQ01000001">
    <property type="protein sequence ID" value="SBV96452.1"/>
    <property type="molecule type" value="Genomic_DNA"/>
</dbReference>
<proteinExistence type="predicted"/>
<dbReference type="AlphaFoldDB" id="A0A212JAK1"/>
<feature type="domain" description="DUF1468" evidence="2">
    <location>
        <begin position="18"/>
        <end position="156"/>
    </location>
</feature>
<evidence type="ECO:0000313" key="3">
    <source>
        <dbReference type="EMBL" id="SBV96452.1"/>
    </source>
</evidence>
<keyword evidence="1" id="KW-0472">Membrane</keyword>
<protein>
    <recommendedName>
        <fullName evidence="2">DUF1468 domain-containing protein</fullName>
    </recommendedName>
</protein>
<feature type="transmembrane region" description="Helical" evidence="1">
    <location>
        <begin position="12"/>
        <end position="30"/>
    </location>
</feature>
<feature type="transmembrane region" description="Helical" evidence="1">
    <location>
        <begin position="131"/>
        <end position="151"/>
    </location>
</feature>
<organism evidence="3">
    <name type="scientific">uncultured delta proteobacterium</name>
    <dbReference type="NCBI Taxonomy" id="34034"/>
    <lineage>
        <taxon>Bacteria</taxon>
        <taxon>Deltaproteobacteria</taxon>
        <taxon>environmental samples</taxon>
    </lineage>
</organism>
<accession>A0A212JAK1</accession>
<name>A0A212JAK1_9DELT</name>
<feature type="transmembrane region" description="Helical" evidence="1">
    <location>
        <begin position="107"/>
        <end position="124"/>
    </location>
</feature>
<dbReference type="Pfam" id="PF07331">
    <property type="entry name" value="TctB"/>
    <property type="match status" value="1"/>
</dbReference>